<organism evidence="1 2">
    <name type="scientific">Terrabacter lapilli</name>
    <dbReference type="NCBI Taxonomy" id="436231"/>
    <lineage>
        <taxon>Bacteria</taxon>
        <taxon>Bacillati</taxon>
        <taxon>Actinomycetota</taxon>
        <taxon>Actinomycetes</taxon>
        <taxon>Micrococcales</taxon>
        <taxon>Intrasporangiaceae</taxon>
        <taxon>Terrabacter</taxon>
    </lineage>
</organism>
<name>A0ABN2SIT3_9MICO</name>
<accession>A0ABN2SIT3</accession>
<sequence>MTIDHHRKTVRVVHTIDPHEVPYIRPTGWPLELHEVLALASALRDAGYDTGTVIERIDAITIAINKVTHGDTARHLDGDLLDLPAGEVAERVRQAGIDRATYPVQGEVQLGFEARLAKNASDALRTLSDPIVAHMAKDFALALKAVQRAAQQGLTPDTDTTSLLEHATPAAITAYRALAPAVTTLDRIGLLRIQMADMAGIGPKRQPAALFLAATEGSTHYDGAMNLWRGTTEAVQYDPLDAVAGSTLKRINRHRLGGRWLALVVGGYQLRVNTAAQADAILADASL</sequence>
<dbReference type="Proteomes" id="UP001500013">
    <property type="component" value="Unassembled WGS sequence"/>
</dbReference>
<dbReference type="RefSeq" id="WP_344064416.1">
    <property type="nucleotide sequence ID" value="NZ_BAAAPU010000009.1"/>
</dbReference>
<gene>
    <name evidence="1" type="ORF">GCM10009817_30830</name>
</gene>
<proteinExistence type="predicted"/>
<protein>
    <submittedName>
        <fullName evidence="1">Uncharacterized protein</fullName>
    </submittedName>
</protein>
<reference evidence="1 2" key="1">
    <citation type="journal article" date="2019" name="Int. J. Syst. Evol. Microbiol.">
        <title>The Global Catalogue of Microorganisms (GCM) 10K type strain sequencing project: providing services to taxonomists for standard genome sequencing and annotation.</title>
        <authorList>
            <consortium name="The Broad Institute Genomics Platform"/>
            <consortium name="The Broad Institute Genome Sequencing Center for Infectious Disease"/>
            <person name="Wu L."/>
            <person name="Ma J."/>
        </authorList>
    </citation>
    <scope>NUCLEOTIDE SEQUENCE [LARGE SCALE GENOMIC DNA]</scope>
    <source>
        <strain evidence="1 2">JCM 15628</strain>
    </source>
</reference>
<comment type="caution">
    <text evidence="1">The sequence shown here is derived from an EMBL/GenBank/DDBJ whole genome shotgun (WGS) entry which is preliminary data.</text>
</comment>
<keyword evidence="2" id="KW-1185">Reference proteome</keyword>
<evidence type="ECO:0000313" key="1">
    <source>
        <dbReference type="EMBL" id="GAA1987159.1"/>
    </source>
</evidence>
<evidence type="ECO:0000313" key="2">
    <source>
        <dbReference type="Proteomes" id="UP001500013"/>
    </source>
</evidence>
<dbReference type="EMBL" id="BAAAPU010000009">
    <property type="protein sequence ID" value="GAA1987159.1"/>
    <property type="molecule type" value="Genomic_DNA"/>
</dbReference>